<dbReference type="GO" id="GO:0016514">
    <property type="term" value="C:SWI/SNF complex"/>
    <property type="evidence" value="ECO:0007669"/>
    <property type="project" value="TreeGrafter"/>
</dbReference>
<dbReference type="Gene3D" id="1.10.30.10">
    <property type="entry name" value="High mobility group box domain"/>
    <property type="match status" value="1"/>
</dbReference>
<reference evidence="12" key="1">
    <citation type="submission" date="2025-08" db="UniProtKB">
        <authorList>
            <consortium name="RefSeq"/>
        </authorList>
    </citation>
    <scope>IDENTIFICATION</scope>
    <source>
        <tissue evidence="12">Gonads</tissue>
    </source>
</reference>
<evidence type="ECO:0000256" key="1">
    <source>
        <dbReference type="ARBA" id="ARBA00022723"/>
    </source>
</evidence>
<dbReference type="Proteomes" id="UP000085678">
    <property type="component" value="Unplaced"/>
</dbReference>
<dbReference type="InterPro" id="IPR036910">
    <property type="entry name" value="HMG_box_dom_sf"/>
</dbReference>
<keyword evidence="3 5" id="KW-0863">Zinc-finger</keyword>
<dbReference type="AlphaFoldDB" id="A0A1S3J2U0"/>
<dbReference type="GeneID" id="106169605"/>
<dbReference type="InterPro" id="IPR013087">
    <property type="entry name" value="Znf_C2H2_type"/>
</dbReference>
<feature type="coiled-coil region" evidence="7">
    <location>
        <begin position="242"/>
        <end position="283"/>
    </location>
</feature>
<dbReference type="SMART" id="SM00398">
    <property type="entry name" value="HMG"/>
    <property type="match status" value="1"/>
</dbReference>
<feature type="DNA-binding region" description="HMG box" evidence="6">
    <location>
        <begin position="82"/>
        <end position="150"/>
    </location>
</feature>
<evidence type="ECO:0000256" key="8">
    <source>
        <dbReference type="SAM" id="MobiDB-lite"/>
    </source>
</evidence>
<sequence>MTKEQVMALPVNYRTAQQSTPQVAPSLAQRLRQPFGSTNNSSQSQTNGPFITNPHGNPTFNPVKLGQRASNDVRVPKAPKPPEKPLMPYMRYSRKVWDQVKADNQELKLWEIGKIIGGMWRDLPDIEKQEFLDEYEAEKIQYNENMKMYHNSPVYQAYVQAKGKAEAALEEEQKERERERTRGRTEPRISIQPAEDEDDFDDGFSVKHVAAARYHRNHRLINEIFSEAVVPDVRTVVTTGRMAVLKRQVQSLQTHQKKLESELKQIEEKHEEKKRKFIESSEEFHRDLKKLCENKPVITEEQFTEMIEKAKVDLIERQKQMAIMQQQERERREKEEQERKEREEEERLEMEKQQEAERKQQITEDEQHAGKTDSETPGEETGDTDMQKAQIKGDTHPTQNGAMEKTYGLEKMETDDGPPTLKKMGDTPLGSPNNQAESMAQLERVKSPANGGYKESTKSPVKEGWKDEYPNQKSPGRDRREEERFPEENRRDFEDLKSPASMASTVSYTEDDDYEDEEDEEEDSGCLGKSKTADKEKKKEKKSKSKNRKNDGDVPRPHICEVCTKAFKHRHHLIEHTRLHTGEKPYRCNRCGKRFSHSGSYSQHMKHRFKYCKTKGGAGKEEEDDSE</sequence>
<feature type="domain" description="HMG box" evidence="9">
    <location>
        <begin position="82"/>
        <end position="150"/>
    </location>
</feature>
<evidence type="ECO:0000256" key="3">
    <source>
        <dbReference type="ARBA" id="ARBA00022771"/>
    </source>
</evidence>
<organism evidence="11 12">
    <name type="scientific">Lingula anatina</name>
    <name type="common">Brachiopod</name>
    <name type="synonym">Lingula unguis</name>
    <dbReference type="NCBI Taxonomy" id="7574"/>
    <lineage>
        <taxon>Eukaryota</taxon>
        <taxon>Metazoa</taxon>
        <taxon>Spiralia</taxon>
        <taxon>Lophotrochozoa</taxon>
        <taxon>Brachiopoda</taxon>
        <taxon>Linguliformea</taxon>
        <taxon>Lingulata</taxon>
        <taxon>Lingulida</taxon>
        <taxon>Linguloidea</taxon>
        <taxon>Lingulidae</taxon>
        <taxon>Lingula</taxon>
    </lineage>
</organism>
<dbReference type="SMART" id="SM00355">
    <property type="entry name" value="ZnF_C2H2"/>
    <property type="match status" value="2"/>
</dbReference>
<feature type="compositionally biased region" description="Low complexity" evidence="8">
    <location>
        <begin position="37"/>
        <end position="47"/>
    </location>
</feature>
<dbReference type="RefSeq" id="XP_013404563.1">
    <property type="nucleotide sequence ID" value="XM_013549109.2"/>
</dbReference>
<feature type="compositionally biased region" description="Basic and acidic residues" evidence="8">
    <location>
        <begin position="548"/>
        <end position="557"/>
    </location>
</feature>
<evidence type="ECO:0000256" key="4">
    <source>
        <dbReference type="ARBA" id="ARBA00022833"/>
    </source>
</evidence>
<keyword evidence="4" id="KW-0862">Zinc</keyword>
<dbReference type="InParanoid" id="A0A1S3J2U0"/>
<dbReference type="CDD" id="cd21983">
    <property type="entry name" value="HMG-box_SMARCE1"/>
    <property type="match status" value="1"/>
</dbReference>
<dbReference type="STRING" id="7574.A0A1S3J2U0"/>
<feature type="domain" description="C2H2-type" evidence="10">
    <location>
        <begin position="586"/>
        <end position="616"/>
    </location>
</feature>
<dbReference type="Pfam" id="PF00505">
    <property type="entry name" value="HMG_box"/>
    <property type="match status" value="1"/>
</dbReference>
<evidence type="ECO:0000313" key="12">
    <source>
        <dbReference type="RefSeq" id="XP_013404563.1"/>
    </source>
</evidence>
<feature type="compositionally biased region" description="Polar residues" evidence="8">
    <location>
        <begin position="48"/>
        <end position="60"/>
    </location>
</feature>
<feature type="compositionally biased region" description="Polar residues" evidence="8">
    <location>
        <begin position="14"/>
        <end position="23"/>
    </location>
</feature>
<proteinExistence type="predicted"/>
<feature type="region of interest" description="Disordered" evidence="8">
    <location>
        <begin position="166"/>
        <end position="187"/>
    </location>
</feature>
<dbReference type="PROSITE" id="PS50157">
    <property type="entry name" value="ZINC_FINGER_C2H2_2"/>
    <property type="match status" value="2"/>
</dbReference>
<accession>A0A1S3J2U0</accession>
<dbReference type="PROSITE" id="PS50118">
    <property type="entry name" value="HMG_BOX_2"/>
    <property type="match status" value="1"/>
</dbReference>
<keyword evidence="11" id="KW-1185">Reference proteome</keyword>
<feature type="compositionally biased region" description="Basic residues" evidence="8">
    <location>
        <begin position="538"/>
        <end position="547"/>
    </location>
</feature>
<keyword evidence="2" id="KW-0677">Repeat</keyword>
<evidence type="ECO:0000256" key="5">
    <source>
        <dbReference type="PROSITE-ProRule" id="PRU00042"/>
    </source>
</evidence>
<dbReference type="FunFam" id="1.10.30.10:FF:000048">
    <property type="entry name" value="Putative SWI/SNF-related matrix-associated actin-dependent regulator chromatin subfamily E member"/>
    <property type="match status" value="1"/>
</dbReference>
<dbReference type="OrthoDB" id="427030at2759"/>
<keyword evidence="6" id="KW-0238">DNA-binding</keyword>
<dbReference type="KEGG" id="lak:106169605"/>
<dbReference type="Gene3D" id="3.30.160.60">
    <property type="entry name" value="Classic Zinc Finger"/>
    <property type="match status" value="2"/>
</dbReference>
<feature type="compositionally biased region" description="Basic and acidic residues" evidence="8">
    <location>
        <begin position="349"/>
        <end position="374"/>
    </location>
</feature>
<feature type="compositionally biased region" description="Basic and acidic residues" evidence="8">
    <location>
        <begin position="455"/>
        <end position="497"/>
    </location>
</feature>
<evidence type="ECO:0000256" key="7">
    <source>
        <dbReference type="SAM" id="Coils"/>
    </source>
</evidence>
<keyword evidence="7" id="KW-0175">Coiled coil</keyword>
<keyword evidence="1" id="KW-0479">Metal-binding</keyword>
<dbReference type="SUPFAM" id="SSF47095">
    <property type="entry name" value="HMG-box"/>
    <property type="match status" value="1"/>
</dbReference>
<dbReference type="GO" id="GO:0008270">
    <property type="term" value="F:zinc ion binding"/>
    <property type="evidence" value="ECO:0007669"/>
    <property type="project" value="UniProtKB-KW"/>
</dbReference>
<evidence type="ECO:0000313" key="11">
    <source>
        <dbReference type="Proteomes" id="UP000085678"/>
    </source>
</evidence>
<dbReference type="PANTHER" id="PTHR46232">
    <property type="entry name" value="SMARCE1 REGULATOR OF CHROMATIN"/>
    <property type="match status" value="1"/>
</dbReference>
<gene>
    <name evidence="12" type="primary">LOC106169605</name>
</gene>
<feature type="compositionally biased region" description="Acidic residues" evidence="8">
    <location>
        <begin position="509"/>
        <end position="524"/>
    </location>
</feature>
<dbReference type="SUPFAM" id="SSF57667">
    <property type="entry name" value="beta-beta-alpha zinc fingers"/>
    <property type="match status" value="1"/>
</dbReference>
<dbReference type="GO" id="GO:0045892">
    <property type="term" value="P:negative regulation of DNA-templated transcription"/>
    <property type="evidence" value="ECO:0007669"/>
    <property type="project" value="TreeGrafter"/>
</dbReference>
<dbReference type="GO" id="GO:0016922">
    <property type="term" value="F:nuclear receptor binding"/>
    <property type="evidence" value="ECO:0007669"/>
    <property type="project" value="TreeGrafter"/>
</dbReference>
<evidence type="ECO:0000259" key="10">
    <source>
        <dbReference type="PROSITE" id="PS50157"/>
    </source>
</evidence>
<feature type="region of interest" description="Disordered" evidence="8">
    <location>
        <begin position="323"/>
        <end position="557"/>
    </location>
</feature>
<feature type="domain" description="C2H2-type" evidence="10">
    <location>
        <begin position="558"/>
        <end position="585"/>
    </location>
</feature>
<dbReference type="FunFam" id="3.30.160.60:FF:000013">
    <property type="entry name" value="Putative zinc finger E-box-binding homeobox 2"/>
    <property type="match status" value="1"/>
</dbReference>
<dbReference type="GO" id="GO:0031492">
    <property type="term" value="F:nucleosomal DNA binding"/>
    <property type="evidence" value="ECO:0007669"/>
    <property type="project" value="TreeGrafter"/>
</dbReference>
<feature type="compositionally biased region" description="Basic and acidic residues" evidence="8">
    <location>
        <begin position="327"/>
        <end position="342"/>
    </location>
</feature>
<feature type="region of interest" description="Disordered" evidence="8">
    <location>
        <begin position="1"/>
        <end position="87"/>
    </location>
</feature>
<evidence type="ECO:0000256" key="6">
    <source>
        <dbReference type="PROSITE-ProRule" id="PRU00267"/>
    </source>
</evidence>
<keyword evidence="6" id="KW-0539">Nucleus</keyword>
<dbReference type="PANTHER" id="PTHR46232:SF1">
    <property type="entry name" value="SWI_SNF-RELATED MATRIX-ASSOCIATED ACTIN-DEPENDENT REGULATOR OF CHROMATIN SUBFAMILY E MEMBER 1"/>
    <property type="match status" value="1"/>
</dbReference>
<evidence type="ECO:0000259" key="9">
    <source>
        <dbReference type="PROSITE" id="PS50118"/>
    </source>
</evidence>
<dbReference type="InterPro" id="IPR036236">
    <property type="entry name" value="Znf_C2H2_sf"/>
</dbReference>
<evidence type="ECO:0000256" key="2">
    <source>
        <dbReference type="ARBA" id="ARBA00022737"/>
    </source>
</evidence>
<name>A0A1S3J2U0_LINAN</name>
<protein>
    <submittedName>
        <fullName evidence="12">SWI/SNF-related matrix-associated actin-dependent regulator of chromatin subfamily E member 1</fullName>
    </submittedName>
</protein>
<dbReference type="InterPro" id="IPR009071">
    <property type="entry name" value="HMG_box_dom"/>
</dbReference>
<dbReference type="FunFam" id="3.30.160.60:FF:000072">
    <property type="entry name" value="zinc finger protein 143 isoform X1"/>
    <property type="match status" value="1"/>
</dbReference>
<dbReference type="PROSITE" id="PS00028">
    <property type="entry name" value="ZINC_FINGER_C2H2_1"/>
    <property type="match status" value="1"/>
</dbReference>